<gene>
    <name evidence="1" type="ORF">AOX59_03390</name>
</gene>
<protein>
    <submittedName>
        <fullName evidence="1">Uncharacterized protein</fullName>
    </submittedName>
</protein>
<evidence type="ECO:0000313" key="2">
    <source>
        <dbReference type="Proteomes" id="UP000050331"/>
    </source>
</evidence>
<accession>A0A0U4F4N8</accession>
<dbReference type="Proteomes" id="UP000050331">
    <property type="component" value="Chromosome"/>
</dbReference>
<dbReference type="OrthoDB" id="2808511at2"/>
<dbReference type="EMBL" id="CP013862">
    <property type="protein sequence ID" value="ALX47731.1"/>
    <property type="molecule type" value="Genomic_DNA"/>
</dbReference>
<keyword evidence="2" id="KW-1185">Reference proteome</keyword>
<organism evidence="1 2">
    <name type="scientific">Lentibacillus amyloliquefaciens</name>
    <dbReference type="NCBI Taxonomy" id="1472767"/>
    <lineage>
        <taxon>Bacteria</taxon>
        <taxon>Bacillati</taxon>
        <taxon>Bacillota</taxon>
        <taxon>Bacilli</taxon>
        <taxon>Bacillales</taxon>
        <taxon>Bacillaceae</taxon>
        <taxon>Lentibacillus</taxon>
    </lineage>
</organism>
<name>A0A0U4F4N8_9BACI</name>
<proteinExistence type="predicted"/>
<evidence type="ECO:0000313" key="1">
    <source>
        <dbReference type="EMBL" id="ALX47731.1"/>
    </source>
</evidence>
<dbReference type="KEGG" id="lao:AOX59_03390"/>
<reference evidence="1 2" key="1">
    <citation type="submission" date="2016-01" db="EMBL/GenBank/DDBJ databases">
        <title>Complete genome sequence of strain Lentibacillus amyloliquefaciens LAM0015T isolated from saline sediment.</title>
        <authorList>
            <person name="Wang J.-L."/>
            <person name="He M.-X."/>
        </authorList>
    </citation>
    <scope>NUCLEOTIDE SEQUENCE [LARGE SCALE GENOMIC DNA]</scope>
    <source>
        <strain evidence="1 2">LAM0015</strain>
    </source>
</reference>
<dbReference type="RefSeq" id="WP_068441849.1">
    <property type="nucleotide sequence ID" value="NZ_CP013862.1"/>
</dbReference>
<dbReference type="AlphaFoldDB" id="A0A0U4F4N8"/>
<sequence length="268" mass="31510">MLKKSDVPNIVAEALSPYEKEKKESTFLPLRVYYKGQYYFFFTVTPPIEYVVIREDGIVPFYDDAKVITLTANGFDTMNKNLNSIGKEWLNSSAKMLFYNLIDTLERLKQKLVSSMPDDVYQSLNSFIEMAKRGIHEQEIIEETVKEGLNYTESVYKKGILTKEDADYLEQNKDETMRAMSRKNLIQMETYEERKKVISFIWKKIWTKPYLLFDLLLLLRYQINLRSNKDRKAAEARKLINRIEEGKPSAEHEETKNNILQSILNPKT</sequence>